<proteinExistence type="predicted"/>
<sequence length="514" mass="54829">MISAEKTQAHAPVSAAETRDDTDIEIVDWDGPDDPANPYNWPKAKKCIITAVALFATFTTMMNGTILTVAHEAINTEFHISDAHFPHSYWPVTSWALGGSLFSFIVLPLMEDFGFRPAFLGTYLAFIVFLVPTAVARNFATLVATRFVGGGCVAILANSTSSVIGNVWAGDRARTLPMSLWIALYLAGSSGGPVVGAAIHAHLPSWRWIAYCELAWYGAAFPLYLLLLPESRGAVVLARRAAALRAGPGKPNAFTAAELEARGTRLSVAARVLDSARRPLCMLLTEPVCMVCTLMAGLIIGNTYLFTQSAEQVFAALYGFDPVAAGYAQAAVVAGEAVGWLLSLLSARLYFASAARNVEVPGTPIPEARLYVAIPAGFVGMAGGMFVYGWTSWASVPWITPAVGLAMVGAGNTVVIIGFADYVVDAYAKYAGSSMGAVALGENIFAAFLPLAAQPMYTNLGFQWASSLLGFVSLLLACAPVVLVIWGRKIRESSPFMKEAMLEKRMQSKVEGEP</sequence>
<organism evidence="8 9">
    <name type="scientific">Neofusicoccum ribis</name>
    <dbReference type="NCBI Taxonomy" id="45134"/>
    <lineage>
        <taxon>Eukaryota</taxon>
        <taxon>Fungi</taxon>
        <taxon>Dikarya</taxon>
        <taxon>Ascomycota</taxon>
        <taxon>Pezizomycotina</taxon>
        <taxon>Dothideomycetes</taxon>
        <taxon>Dothideomycetes incertae sedis</taxon>
        <taxon>Botryosphaeriales</taxon>
        <taxon>Botryosphaeriaceae</taxon>
        <taxon>Neofusicoccum</taxon>
    </lineage>
</organism>
<evidence type="ECO:0000256" key="4">
    <source>
        <dbReference type="ARBA" id="ARBA00023136"/>
    </source>
</evidence>
<evidence type="ECO:0000256" key="5">
    <source>
        <dbReference type="SAM" id="MobiDB-lite"/>
    </source>
</evidence>
<dbReference type="InterPro" id="IPR020846">
    <property type="entry name" value="MFS_dom"/>
</dbReference>
<keyword evidence="9" id="KW-1185">Reference proteome</keyword>
<reference evidence="8 9" key="1">
    <citation type="submission" date="2024-02" db="EMBL/GenBank/DDBJ databases">
        <title>De novo assembly and annotation of 12 fungi associated with fruit tree decline syndrome in Ontario, Canada.</title>
        <authorList>
            <person name="Sulman M."/>
            <person name="Ellouze W."/>
            <person name="Ilyukhin E."/>
        </authorList>
    </citation>
    <scope>NUCLEOTIDE SEQUENCE [LARGE SCALE GENOMIC DNA]</scope>
    <source>
        <strain evidence="8 9">M1-105</strain>
    </source>
</reference>
<accession>A0ABR3SBJ5</accession>
<dbReference type="EMBL" id="JAJVDC020000270">
    <property type="protein sequence ID" value="KAL1616294.1"/>
    <property type="molecule type" value="Genomic_DNA"/>
</dbReference>
<feature type="transmembrane region" description="Helical" evidence="6">
    <location>
        <begin position="287"/>
        <end position="307"/>
    </location>
</feature>
<comment type="caution">
    <text evidence="8">The sequence shown here is derived from an EMBL/GenBank/DDBJ whole genome shotgun (WGS) entry which is preliminary data.</text>
</comment>
<keyword evidence="4 6" id="KW-0472">Membrane</keyword>
<feature type="transmembrane region" description="Helical" evidence="6">
    <location>
        <begin position="370"/>
        <end position="390"/>
    </location>
</feature>
<dbReference type="PROSITE" id="PS50850">
    <property type="entry name" value="MFS"/>
    <property type="match status" value="1"/>
</dbReference>
<feature type="transmembrane region" description="Helical" evidence="6">
    <location>
        <begin position="180"/>
        <end position="202"/>
    </location>
</feature>
<dbReference type="InterPro" id="IPR011701">
    <property type="entry name" value="MFS"/>
</dbReference>
<dbReference type="Gene3D" id="1.20.1250.20">
    <property type="entry name" value="MFS general substrate transporter like domains"/>
    <property type="match status" value="1"/>
</dbReference>
<dbReference type="InterPro" id="IPR036259">
    <property type="entry name" value="MFS_trans_sf"/>
</dbReference>
<feature type="transmembrane region" description="Helical" evidence="6">
    <location>
        <begin position="89"/>
        <end position="110"/>
    </location>
</feature>
<evidence type="ECO:0000259" key="7">
    <source>
        <dbReference type="PROSITE" id="PS50850"/>
    </source>
</evidence>
<feature type="compositionally biased region" description="Acidic residues" evidence="5">
    <location>
        <begin position="20"/>
        <end position="33"/>
    </location>
</feature>
<evidence type="ECO:0000256" key="3">
    <source>
        <dbReference type="ARBA" id="ARBA00022989"/>
    </source>
</evidence>
<feature type="transmembrane region" description="Helical" evidence="6">
    <location>
        <begin position="436"/>
        <end position="453"/>
    </location>
</feature>
<feature type="transmembrane region" description="Helical" evidence="6">
    <location>
        <begin position="47"/>
        <end position="69"/>
    </location>
</feature>
<keyword evidence="2 6" id="KW-0812">Transmembrane</keyword>
<name>A0ABR3SBJ5_9PEZI</name>
<evidence type="ECO:0000313" key="8">
    <source>
        <dbReference type="EMBL" id="KAL1616294.1"/>
    </source>
</evidence>
<feature type="region of interest" description="Disordered" evidence="5">
    <location>
        <begin position="1"/>
        <end position="33"/>
    </location>
</feature>
<dbReference type="SUPFAM" id="SSF103473">
    <property type="entry name" value="MFS general substrate transporter"/>
    <property type="match status" value="1"/>
</dbReference>
<evidence type="ECO:0000313" key="9">
    <source>
        <dbReference type="Proteomes" id="UP001521116"/>
    </source>
</evidence>
<feature type="transmembrane region" description="Helical" evidence="6">
    <location>
        <begin position="147"/>
        <end position="168"/>
    </location>
</feature>
<dbReference type="Pfam" id="PF07690">
    <property type="entry name" value="MFS_1"/>
    <property type="match status" value="1"/>
</dbReference>
<dbReference type="Proteomes" id="UP001521116">
    <property type="component" value="Unassembled WGS sequence"/>
</dbReference>
<feature type="transmembrane region" description="Helical" evidence="6">
    <location>
        <begin position="465"/>
        <end position="487"/>
    </location>
</feature>
<feature type="transmembrane region" description="Helical" evidence="6">
    <location>
        <begin position="117"/>
        <end position="135"/>
    </location>
</feature>
<feature type="domain" description="Major facilitator superfamily (MFS) profile" evidence="7">
    <location>
        <begin position="49"/>
        <end position="490"/>
    </location>
</feature>
<gene>
    <name evidence="8" type="ORF">SLS56_011458</name>
</gene>
<evidence type="ECO:0000256" key="6">
    <source>
        <dbReference type="SAM" id="Phobius"/>
    </source>
</evidence>
<keyword evidence="3 6" id="KW-1133">Transmembrane helix</keyword>
<evidence type="ECO:0000256" key="1">
    <source>
        <dbReference type="ARBA" id="ARBA00004141"/>
    </source>
</evidence>
<comment type="subcellular location">
    <subcellularLocation>
        <location evidence="1">Membrane</location>
        <topology evidence="1">Multi-pass membrane protein</topology>
    </subcellularLocation>
</comment>
<feature type="transmembrane region" description="Helical" evidence="6">
    <location>
        <begin position="327"/>
        <end position="350"/>
    </location>
</feature>
<dbReference type="PANTHER" id="PTHR23502">
    <property type="entry name" value="MAJOR FACILITATOR SUPERFAMILY"/>
    <property type="match status" value="1"/>
</dbReference>
<dbReference type="PANTHER" id="PTHR23502:SF52">
    <property type="entry name" value="MULTIDRUG TRANSPORTER, PUTATIVE (AFU_ORTHOLOGUE AFUA_2G17730)-RELATED"/>
    <property type="match status" value="1"/>
</dbReference>
<evidence type="ECO:0000256" key="2">
    <source>
        <dbReference type="ARBA" id="ARBA00022692"/>
    </source>
</evidence>
<protein>
    <recommendedName>
        <fullName evidence="7">Major facilitator superfamily (MFS) profile domain-containing protein</fullName>
    </recommendedName>
</protein>
<feature type="transmembrane region" description="Helical" evidence="6">
    <location>
        <begin position="402"/>
        <end position="424"/>
    </location>
</feature>
<feature type="transmembrane region" description="Helical" evidence="6">
    <location>
        <begin position="208"/>
        <end position="227"/>
    </location>
</feature>